<protein>
    <recommendedName>
        <fullName evidence="2">WW domain-containing protein</fullName>
    </recommendedName>
</protein>
<evidence type="ECO:0000256" key="1">
    <source>
        <dbReference type="SAM" id="MobiDB-lite"/>
    </source>
</evidence>
<sequence length="344" mass="37826">YTFAILLFNHRQVAIFHFLISRSISILCYQIPIYWTFRERRTFALLCFAKSKNLRRFNIATTSTTLVMSSPKPAAGVEELVTQSPKPESPKRDGASEPAEETSGRESGEASEASESPADHNNDADKDAPPLPNEQTPGGPPLPSEPLPSGPPLPAEPAPQQEDDGWDCQWDPNTQAWFFVNRFTGKSQWDNPRVATSAAAPAAPGVPQPPASEKPAAGGYNPAIHGDYDPNAWYAQGNNPDDQTATTSATALDPAEVYASTATFNRFTGQFQTADAGPERHSDEAKSKRQMNAFFDVEAAANSHDGRSLKAERSGKKPSKAELKQFKEKRRARKEEKRRAWLRD</sequence>
<proteinExistence type="predicted"/>
<dbReference type="InterPro" id="IPR001202">
    <property type="entry name" value="WW_dom"/>
</dbReference>
<dbReference type="EMBL" id="CAJPIJ010000159">
    <property type="protein sequence ID" value="CAG1996251.1"/>
    <property type="molecule type" value="Genomic_DNA"/>
</dbReference>
<feature type="region of interest" description="Disordered" evidence="1">
    <location>
        <begin position="186"/>
        <end position="249"/>
    </location>
</feature>
<dbReference type="AlphaFoldDB" id="A0A4E9DB69"/>
<dbReference type="InterPro" id="IPR036020">
    <property type="entry name" value="WW_dom_sf"/>
</dbReference>
<dbReference type="SMART" id="SM00456">
    <property type="entry name" value="WW"/>
    <property type="match status" value="1"/>
</dbReference>
<feature type="compositionally biased region" description="Basic and acidic residues" evidence="1">
    <location>
        <begin position="333"/>
        <end position="344"/>
    </location>
</feature>
<dbReference type="PROSITE" id="PS50020">
    <property type="entry name" value="WW_DOMAIN_2"/>
    <property type="match status" value="1"/>
</dbReference>
<feature type="compositionally biased region" description="Basic and acidic residues" evidence="1">
    <location>
        <begin position="117"/>
        <end position="128"/>
    </location>
</feature>
<feature type="compositionally biased region" description="Pro residues" evidence="1">
    <location>
        <begin position="138"/>
        <end position="157"/>
    </location>
</feature>
<name>A0A4E9DB69_GIBZA</name>
<dbReference type="CDD" id="cd00201">
    <property type="entry name" value="WW"/>
    <property type="match status" value="1"/>
</dbReference>
<feature type="compositionally biased region" description="Low complexity" evidence="1">
    <location>
        <begin position="192"/>
        <end position="203"/>
    </location>
</feature>
<reference evidence="3" key="2">
    <citation type="submission" date="2021-03" db="EMBL/GenBank/DDBJ databases">
        <authorList>
            <person name="Alouane T."/>
            <person name="Langin T."/>
            <person name="Bonhomme L."/>
        </authorList>
    </citation>
    <scope>NUCLEOTIDE SEQUENCE</scope>
    <source>
        <strain evidence="3">MDC_Fg202</strain>
    </source>
</reference>
<feature type="compositionally biased region" description="Polar residues" evidence="1">
    <location>
        <begin position="236"/>
        <end position="249"/>
    </location>
</feature>
<evidence type="ECO:0000313" key="4">
    <source>
        <dbReference type="EMBL" id="VIO53828.1"/>
    </source>
</evidence>
<dbReference type="SUPFAM" id="SSF51045">
    <property type="entry name" value="WW domain"/>
    <property type="match status" value="1"/>
</dbReference>
<evidence type="ECO:0000259" key="2">
    <source>
        <dbReference type="PROSITE" id="PS50020"/>
    </source>
</evidence>
<dbReference type="Pfam" id="PF00397">
    <property type="entry name" value="WW"/>
    <property type="match status" value="1"/>
</dbReference>
<feature type="region of interest" description="Disordered" evidence="1">
    <location>
        <begin position="299"/>
        <end position="344"/>
    </location>
</feature>
<organism evidence="4">
    <name type="scientific">Gibberella zeae</name>
    <name type="common">Wheat head blight fungus</name>
    <name type="synonym">Fusarium graminearum</name>
    <dbReference type="NCBI Taxonomy" id="5518"/>
    <lineage>
        <taxon>Eukaryota</taxon>
        <taxon>Fungi</taxon>
        <taxon>Dikarya</taxon>
        <taxon>Ascomycota</taxon>
        <taxon>Pezizomycotina</taxon>
        <taxon>Sordariomycetes</taxon>
        <taxon>Hypocreomycetidae</taxon>
        <taxon>Hypocreales</taxon>
        <taxon>Nectriaceae</taxon>
        <taxon>Fusarium</taxon>
    </lineage>
</organism>
<accession>A0A4E9DB69</accession>
<feature type="non-terminal residue" evidence="4">
    <location>
        <position position="1"/>
    </location>
</feature>
<feature type="region of interest" description="Disordered" evidence="1">
    <location>
        <begin position="68"/>
        <end position="173"/>
    </location>
</feature>
<feature type="compositionally biased region" description="Basic and acidic residues" evidence="1">
    <location>
        <begin position="304"/>
        <end position="326"/>
    </location>
</feature>
<reference evidence="4" key="1">
    <citation type="submission" date="2019-04" db="EMBL/GenBank/DDBJ databases">
        <authorList>
            <person name="Melise S."/>
            <person name="Noan J."/>
            <person name="Okalmin O."/>
        </authorList>
    </citation>
    <scope>NUCLEOTIDE SEQUENCE</scope>
    <source>
        <strain evidence="4">FN9</strain>
    </source>
</reference>
<evidence type="ECO:0000313" key="3">
    <source>
        <dbReference type="EMBL" id="CAG1996251.1"/>
    </source>
</evidence>
<dbReference type="EMBL" id="CAAKMV010000077">
    <property type="protein sequence ID" value="VIO53828.1"/>
    <property type="molecule type" value="Genomic_DNA"/>
</dbReference>
<feature type="domain" description="WW" evidence="2">
    <location>
        <begin position="160"/>
        <end position="194"/>
    </location>
</feature>
<dbReference type="Proteomes" id="UP000746612">
    <property type="component" value="Unassembled WGS sequence"/>
</dbReference>
<gene>
    <name evidence="4" type="ORF">FUG_LOCUS103857</name>
    <name evidence="3" type="ORF">MDCFG202_LOCUS409268</name>
</gene>
<dbReference type="PROSITE" id="PS01159">
    <property type="entry name" value="WW_DOMAIN_1"/>
    <property type="match status" value="1"/>
</dbReference>
<dbReference type="Gene3D" id="2.20.70.10">
    <property type="match status" value="1"/>
</dbReference>